<evidence type="ECO:0000313" key="2">
    <source>
        <dbReference type="Proteomes" id="UP000548067"/>
    </source>
</evidence>
<name>A0A848MYG7_9FLAO</name>
<sequence>MKKSQFILVSQLKEKLQEFPAIVSSLETKDPHFIEKIFSWLKSVEDVFSTNNISEVSEMAGFRSKILTAKFSDERGANIKKNQIKIAAGSLYDIQNIVLNVLMPYEQKMNDCREIIKQLLVLVLQTKAIEYDQKIDFDDFVKRVWQYILYDDNLKAGAVRLKSVLSEMDITMLLADEIDPENFS</sequence>
<organism evidence="1 2">
    <name type="scientific">Chryseobacterium aquaticum</name>
    <dbReference type="NCBI Taxonomy" id="452084"/>
    <lineage>
        <taxon>Bacteria</taxon>
        <taxon>Pseudomonadati</taxon>
        <taxon>Bacteroidota</taxon>
        <taxon>Flavobacteriia</taxon>
        <taxon>Flavobacteriales</taxon>
        <taxon>Weeksellaceae</taxon>
        <taxon>Chryseobacterium group</taxon>
        <taxon>Chryseobacterium</taxon>
    </lineage>
</organism>
<accession>A0A848MYG7</accession>
<protein>
    <submittedName>
        <fullName evidence="1">Uncharacterized protein</fullName>
    </submittedName>
</protein>
<dbReference type="EMBL" id="JABCJF010000002">
    <property type="protein sequence ID" value="NMR33707.1"/>
    <property type="molecule type" value="Genomic_DNA"/>
</dbReference>
<evidence type="ECO:0000313" key="1">
    <source>
        <dbReference type="EMBL" id="NMR33707.1"/>
    </source>
</evidence>
<proteinExistence type="predicted"/>
<gene>
    <name evidence="1" type="ORF">HIO71_05735</name>
</gene>
<reference evidence="1 2" key="1">
    <citation type="submission" date="2020-04" db="EMBL/GenBank/DDBJ databases">
        <title>Genome analysis and antimicrobial resistance characteristics of Chryseobacterium aquaticum isolated from farmed salmonids.</title>
        <authorList>
            <person name="Saticioglu I.B."/>
            <person name="Duman M."/>
            <person name="Altun S."/>
        </authorList>
    </citation>
    <scope>NUCLEOTIDE SEQUENCE [LARGE SCALE GENOMIC DNA]</scope>
    <source>
        <strain evidence="1 2">C-174</strain>
    </source>
</reference>
<dbReference type="RefSeq" id="WP_169320688.1">
    <property type="nucleotide sequence ID" value="NZ_JABCJF010000002.1"/>
</dbReference>
<dbReference type="Proteomes" id="UP000548067">
    <property type="component" value="Unassembled WGS sequence"/>
</dbReference>
<dbReference type="AlphaFoldDB" id="A0A848MYG7"/>
<comment type="caution">
    <text evidence="1">The sequence shown here is derived from an EMBL/GenBank/DDBJ whole genome shotgun (WGS) entry which is preliminary data.</text>
</comment>